<proteinExistence type="inferred from homology"/>
<dbReference type="Pfam" id="PF03966">
    <property type="entry name" value="Trm112p"/>
    <property type="match status" value="1"/>
</dbReference>
<protein>
    <recommendedName>
        <fullName evidence="1">UPF0434 protein GAU_0233</fullName>
    </recommendedName>
</protein>
<dbReference type="AlphaFoldDB" id="C1A4W5"/>
<comment type="similarity">
    <text evidence="1">Belongs to the UPF0434 family.</text>
</comment>
<dbReference type="SUPFAM" id="SSF158997">
    <property type="entry name" value="Trm112p-like"/>
    <property type="match status" value="1"/>
</dbReference>
<dbReference type="HAMAP" id="MF_01187">
    <property type="entry name" value="UPF0434"/>
    <property type="match status" value="1"/>
</dbReference>
<evidence type="ECO:0000313" key="3">
    <source>
        <dbReference type="Proteomes" id="UP000002209"/>
    </source>
</evidence>
<evidence type="ECO:0000256" key="1">
    <source>
        <dbReference type="HAMAP-Rule" id="MF_01187"/>
    </source>
</evidence>
<dbReference type="Gene3D" id="2.20.25.10">
    <property type="match status" value="1"/>
</dbReference>
<sequence length="74" mass="8313">MSPPFLLPLMSLSPTLLEILVCPKSKAPLEYHAGPPEVLICRESRLVYRVEEGVPVMLIDEAEPLDEARYPRPV</sequence>
<accession>C1A4W5</accession>
<dbReference type="PANTHER" id="PTHR33505:SF4">
    <property type="entry name" value="PROTEIN PREY, MITOCHONDRIAL"/>
    <property type="match status" value="1"/>
</dbReference>
<dbReference type="KEGG" id="gau:GAU_0233"/>
<dbReference type="eggNOG" id="COG2835">
    <property type="taxonomic scope" value="Bacteria"/>
</dbReference>
<dbReference type="EMBL" id="AP009153">
    <property type="protein sequence ID" value="BAH37275.1"/>
    <property type="molecule type" value="Genomic_DNA"/>
</dbReference>
<gene>
    <name evidence="2" type="ordered locus">GAU_0233</name>
</gene>
<keyword evidence="3" id="KW-1185">Reference proteome</keyword>
<dbReference type="Proteomes" id="UP000002209">
    <property type="component" value="Chromosome"/>
</dbReference>
<organism evidence="2 3">
    <name type="scientific">Gemmatimonas aurantiaca (strain DSM 14586 / JCM 11422 / NBRC 100505 / T-27)</name>
    <dbReference type="NCBI Taxonomy" id="379066"/>
    <lineage>
        <taxon>Bacteria</taxon>
        <taxon>Pseudomonadati</taxon>
        <taxon>Gemmatimonadota</taxon>
        <taxon>Gemmatimonadia</taxon>
        <taxon>Gemmatimonadales</taxon>
        <taxon>Gemmatimonadaceae</taxon>
        <taxon>Gemmatimonas</taxon>
    </lineage>
</organism>
<reference evidence="3" key="1">
    <citation type="submission" date="2006-03" db="EMBL/GenBank/DDBJ databases">
        <title>Complete genome sequence of Gemmatimonas aurantiaca T-27 that represents a novel phylum Gemmatimonadetes.</title>
        <authorList>
            <person name="Takasaki K."/>
            <person name="Ichikawa N."/>
            <person name="Miura H."/>
            <person name="Matsushita S."/>
            <person name="Watanabe Y."/>
            <person name="Oguchi A."/>
            <person name="Ankai A."/>
            <person name="Yashiro I."/>
            <person name="Takahashi M."/>
            <person name="Terui Y."/>
            <person name="Fukui S."/>
            <person name="Yokoyama H."/>
            <person name="Tanikawa S."/>
            <person name="Hanada S."/>
            <person name="Kamagata Y."/>
            <person name="Fujita N."/>
        </authorList>
    </citation>
    <scope>NUCLEOTIDE SEQUENCE [LARGE SCALE GENOMIC DNA]</scope>
    <source>
        <strain evidence="3">T-27 / DSM 14586 / JCM 11422 / NBRC 100505</strain>
    </source>
</reference>
<name>C1A4W5_GEMAT</name>
<dbReference type="HOGENOM" id="CLU_155659_1_0_0"/>
<dbReference type="STRING" id="379066.GAU_0233"/>
<dbReference type="PANTHER" id="PTHR33505">
    <property type="entry name" value="ZGC:162634"/>
    <property type="match status" value="1"/>
</dbReference>
<evidence type="ECO:0000313" key="2">
    <source>
        <dbReference type="EMBL" id="BAH37275.1"/>
    </source>
</evidence>
<dbReference type="InterPro" id="IPR005651">
    <property type="entry name" value="Trm112-like"/>
</dbReference>
<dbReference type="GO" id="GO:0005829">
    <property type="term" value="C:cytosol"/>
    <property type="evidence" value="ECO:0007669"/>
    <property type="project" value="TreeGrafter"/>
</dbReference>